<evidence type="ECO:0008006" key="3">
    <source>
        <dbReference type="Google" id="ProtNLM"/>
    </source>
</evidence>
<name>A0AA47MML5_MERPO</name>
<dbReference type="SUPFAM" id="SSF50630">
    <property type="entry name" value="Acid proteases"/>
    <property type="match status" value="1"/>
</dbReference>
<dbReference type="Gene3D" id="2.40.70.10">
    <property type="entry name" value="Acid Proteases"/>
    <property type="match status" value="1"/>
</dbReference>
<organism evidence="1 2">
    <name type="scientific">Merluccius polli</name>
    <name type="common">Benguela hake</name>
    <name type="synonym">Merluccius cadenati</name>
    <dbReference type="NCBI Taxonomy" id="89951"/>
    <lineage>
        <taxon>Eukaryota</taxon>
        <taxon>Metazoa</taxon>
        <taxon>Chordata</taxon>
        <taxon>Craniata</taxon>
        <taxon>Vertebrata</taxon>
        <taxon>Euteleostomi</taxon>
        <taxon>Actinopterygii</taxon>
        <taxon>Neopterygii</taxon>
        <taxon>Teleostei</taxon>
        <taxon>Neoteleostei</taxon>
        <taxon>Acanthomorphata</taxon>
        <taxon>Zeiogadaria</taxon>
        <taxon>Gadariae</taxon>
        <taxon>Gadiformes</taxon>
        <taxon>Gadoidei</taxon>
        <taxon>Merlucciidae</taxon>
        <taxon>Merluccius</taxon>
    </lineage>
</organism>
<reference evidence="1" key="1">
    <citation type="journal article" date="2023" name="Front. Mar. Sci.">
        <title>A new Merluccius polli reference genome to investigate the effects of global change in West African waters.</title>
        <authorList>
            <person name="Mateo J.L."/>
            <person name="Blanco-Fernandez C."/>
            <person name="Garcia-Vazquez E."/>
            <person name="Machado-Schiaffino G."/>
        </authorList>
    </citation>
    <scope>NUCLEOTIDE SEQUENCE</scope>
    <source>
        <strain evidence="1">C29</strain>
        <tissue evidence="1">Fin</tissue>
    </source>
</reference>
<comment type="caution">
    <text evidence="1">The sequence shown here is derived from an EMBL/GenBank/DDBJ whole genome shotgun (WGS) entry which is preliminary data.</text>
</comment>
<dbReference type="AlphaFoldDB" id="A0AA47MML5"/>
<dbReference type="Proteomes" id="UP001174136">
    <property type="component" value="Unassembled WGS sequence"/>
</dbReference>
<accession>A0AA47MML5</accession>
<keyword evidence="2" id="KW-1185">Reference proteome</keyword>
<proteinExistence type="predicted"/>
<dbReference type="InterPro" id="IPR021109">
    <property type="entry name" value="Peptidase_aspartic_dom_sf"/>
</dbReference>
<protein>
    <recommendedName>
        <fullName evidence="3">Peptidase A2 domain-containing protein</fullName>
    </recommendedName>
</protein>
<sequence length="159" mass="17658">MPRKRGNMPELPEEGSMLEEPWVTDVSLHGHNIQFKLDTGAEVTVISDSLYHRLQTAPLQHTTKRLYGPSRIKLDVRGKFTANLKVGQQSSKQTTYVVRGLHTALLGCNAITALGLVKRADISSINSSPRRFPGLFEGIGKLEGEYPHCHQVPILNHLP</sequence>
<evidence type="ECO:0000313" key="2">
    <source>
        <dbReference type="Proteomes" id="UP001174136"/>
    </source>
</evidence>
<dbReference type="Pfam" id="PF13975">
    <property type="entry name" value="gag-asp_proteas"/>
    <property type="match status" value="1"/>
</dbReference>
<evidence type="ECO:0000313" key="1">
    <source>
        <dbReference type="EMBL" id="KAK0142809.1"/>
    </source>
</evidence>
<gene>
    <name evidence="1" type="ORF">N1851_019260</name>
</gene>
<dbReference type="EMBL" id="JAOPHQ010003474">
    <property type="protein sequence ID" value="KAK0142809.1"/>
    <property type="molecule type" value="Genomic_DNA"/>
</dbReference>